<keyword evidence="3" id="KW-0378">Hydrolase</keyword>
<dbReference type="Proteomes" id="UP000296201">
    <property type="component" value="Chromosome"/>
</dbReference>
<dbReference type="GO" id="GO:0046872">
    <property type="term" value="F:metal ion binding"/>
    <property type="evidence" value="ECO:0007669"/>
    <property type="project" value="UniProtKB-KW"/>
</dbReference>
<dbReference type="InterPro" id="IPR044528">
    <property type="entry name" value="POD-like_MBL-fold"/>
</dbReference>
<dbReference type="InterPro" id="IPR036866">
    <property type="entry name" value="RibonucZ/Hydroxyglut_hydro"/>
</dbReference>
<evidence type="ECO:0000313" key="4">
    <source>
        <dbReference type="Proteomes" id="UP000296201"/>
    </source>
</evidence>
<dbReference type="PANTHER" id="PTHR43084">
    <property type="entry name" value="PERSULFIDE DIOXYGENASE ETHE1"/>
    <property type="match status" value="1"/>
</dbReference>
<dbReference type="OrthoDB" id="9784009at2"/>
<accession>A0A4P7P2P3</accession>
<dbReference type="AlphaFoldDB" id="A0A4P7P2P3"/>
<keyword evidence="4" id="KW-1185">Reference proteome</keyword>
<proteinExistence type="predicted"/>
<sequence>MFLFQHTPESEPGSLSYLLGCVGQGLGIAVDVHQDEIDLYMKVAEQKGIKIAYVIDTHVHADHFTGGYDLAQRSGAHYALHKDSPAQCEFIPLDDHQIIKAGNVEVEILYTPGHTDDSITLMVTDRSRSDEPWFLVTGHTLFVGSVGRPDLKGRAEEMAHKLYESIHERILPLPDIIEILPGAQAGSVCGAGISGKPMSTLGFEKRYNPTLKLDRDAFVKQVVGAVLPEPEEMKKIVNFNINPTKGI</sequence>
<dbReference type="SMART" id="SM00849">
    <property type="entry name" value="Lactamase_B"/>
    <property type="match status" value="1"/>
</dbReference>
<dbReference type="InterPro" id="IPR001279">
    <property type="entry name" value="Metallo-B-lactamas"/>
</dbReference>
<dbReference type="EC" id="3.1.2.6" evidence="3"/>
<evidence type="ECO:0000259" key="2">
    <source>
        <dbReference type="SMART" id="SM00849"/>
    </source>
</evidence>
<dbReference type="Gene3D" id="3.60.15.10">
    <property type="entry name" value="Ribonuclease Z/Hydroxyacylglutathione hydrolase-like"/>
    <property type="match status" value="1"/>
</dbReference>
<dbReference type="GO" id="GO:0050313">
    <property type="term" value="F:sulfur dioxygenase activity"/>
    <property type="evidence" value="ECO:0007669"/>
    <property type="project" value="InterPro"/>
</dbReference>
<dbReference type="InterPro" id="IPR051682">
    <property type="entry name" value="Mito_Persulfide_Diox"/>
</dbReference>
<dbReference type="EMBL" id="CP032096">
    <property type="protein sequence ID" value="QBZ84135.1"/>
    <property type="molecule type" value="Genomic_DNA"/>
</dbReference>
<dbReference type="GO" id="GO:0006749">
    <property type="term" value="P:glutathione metabolic process"/>
    <property type="evidence" value="ECO:0007669"/>
    <property type="project" value="InterPro"/>
</dbReference>
<dbReference type="GO" id="GO:0004416">
    <property type="term" value="F:hydroxyacylglutathione hydrolase activity"/>
    <property type="evidence" value="ECO:0007669"/>
    <property type="project" value="UniProtKB-EC"/>
</dbReference>
<dbReference type="PANTHER" id="PTHR43084:SF1">
    <property type="entry name" value="PERSULFIDE DIOXYGENASE ETHE1, MITOCHONDRIAL"/>
    <property type="match status" value="1"/>
</dbReference>
<protein>
    <submittedName>
        <fullName evidence="3">Hydroxyacylglutathione hydrolase GloC</fullName>
        <ecNumber evidence="3">3.1.2.6</ecNumber>
    </submittedName>
</protein>
<organism evidence="3 4">
    <name type="scientific">Hydrogenovibrio crunogenus</name>
    <dbReference type="NCBI Taxonomy" id="39765"/>
    <lineage>
        <taxon>Bacteria</taxon>
        <taxon>Pseudomonadati</taxon>
        <taxon>Pseudomonadota</taxon>
        <taxon>Gammaproteobacteria</taxon>
        <taxon>Thiotrichales</taxon>
        <taxon>Piscirickettsiaceae</taxon>
        <taxon>Hydrogenovibrio</taxon>
    </lineage>
</organism>
<dbReference type="CDD" id="cd07724">
    <property type="entry name" value="POD-like_MBL-fold"/>
    <property type="match status" value="1"/>
</dbReference>
<evidence type="ECO:0000256" key="1">
    <source>
        <dbReference type="ARBA" id="ARBA00022723"/>
    </source>
</evidence>
<keyword evidence="1" id="KW-0479">Metal-binding</keyword>
<gene>
    <name evidence="3" type="primary">gloC_2</name>
    <name evidence="3" type="ORF">GHNINEIG_02210</name>
</gene>
<feature type="domain" description="Metallo-beta-lactamase" evidence="2">
    <location>
        <begin position="13"/>
        <end position="183"/>
    </location>
</feature>
<name>A0A4P7P2P3_9GAMM</name>
<dbReference type="RefSeq" id="WP_135796691.1">
    <property type="nucleotide sequence ID" value="NZ_CP032096.1"/>
</dbReference>
<evidence type="ECO:0000313" key="3">
    <source>
        <dbReference type="EMBL" id="QBZ84135.1"/>
    </source>
</evidence>
<reference evidence="3 4" key="1">
    <citation type="submission" date="2018-08" db="EMBL/GenBank/DDBJ databases">
        <title>Horizontal acquisition of hydrogen conversion ability and other habitat adaptations in Hydrogenovibrio crunogenus strains.</title>
        <authorList>
            <person name="Gonnella G."/>
            <person name="Adam N."/>
            <person name="Perner M."/>
        </authorList>
    </citation>
    <scope>NUCLEOTIDE SEQUENCE [LARGE SCALE GENOMIC DNA]</scope>
    <source>
        <strain evidence="3 4">SP-41</strain>
    </source>
</reference>
<dbReference type="SUPFAM" id="SSF56281">
    <property type="entry name" value="Metallo-hydrolase/oxidoreductase"/>
    <property type="match status" value="1"/>
</dbReference>
<dbReference type="GO" id="GO:0070813">
    <property type="term" value="P:hydrogen sulfide metabolic process"/>
    <property type="evidence" value="ECO:0007669"/>
    <property type="project" value="TreeGrafter"/>
</dbReference>